<evidence type="ECO:0000256" key="5">
    <source>
        <dbReference type="ARBA" id="ARBA00023235"/>
    </source>
</evidence>
<dbReference type="InterPro" id="IPR014748">
    <property type="entry name" value="Enoyl-CoA_hydra_C"/>
</dbReference>
<dbReference type="Proteomes" id="UP001472677">
    <property type="component" value="Unassembled WGS sequence"/>
</dbReference>
<protein>
    <submittedName>
        <fullName evidence="6">Uncharacterized protein</fullName>
    </submittedName>
</protein>
<sequence length="310" mass="33683">MGMAIRGFFSSLNIGCIGYVLPVGHLSNLSRAVCVRGRFCSDHIGIMFDFMGLGDSSLPDFFKPFLQCANLEVDDVRMNSWDNIFSSNSCSWTLSLMTLIEEGNALSLDFFTEFPKAQVEASIVLSGAGNHFYGGLDLKSVASIANNSSGDHGRTGEQLRRQLKFMQDAITAIEWCRKSVIAAIHRECRGLGVDMVTACDIRYCSKDAFFSVKELDMGITADLGTLQRLPGGFGNAMELSLTARRFSGEEAKELGLISRVFGSREEPKEDVGAIAEGIGGKPPLAVVGTKAVLIRSRDLTVELGLYYVAT</sequence>
<dbReference type="InterPro" id="IPR029045">
    <property type="entry name" value="ClpP/crotonase-like_dom_sf"/>
</dbReference>
<dbReference type="PANTHER" id="PTHR43149:SF1">
    <property type="entry name" value="DELTA(3,5)-DELTA(2,4)-DIENOYL-COA ISOMERASE, MITOCHONDRIAL"/>
    <property type="match status" value="1"/>
</dbReference>
<evidence type="ECO:0000313" key="7">
    <source>
        <dbReference type="Proteomes" id="UP001472677"/>
    </source>
</evidence>
<dbReference type="CDD" id="cd06558">
    <property type="entry name" value="crotonase-like"/>
    <property type="match status" value="1"/>
</dbReference>
<accession>A0ABR2CKC6</accession>
<comment type="pathway">
    <text evidence="1">Lipid metabolism; fatty acid beta-oxidation.</text>
</comment>
<dbReference type="EMBL" id="JBBPBM010000049">
    <property type="protein sequence ID" value="KAK8520106.1"/>
    <property type="molecule type" value="Genomic_DNA"/>
</dbReference>
<dbReference type="InterPro" id="IPR001753">
    <property type="entry name" value="Enoyl-CoA_hydra/iso"/>
</dbReference>
<keyword evidence="7" id="KW-1185">Reference proteome</keyword>
<reference evidence="6 7" key="1">
    <citation type="journal article" date="2024" name="G3 (Bethesda)">
        <title>Genome assembly of Hibiscus sabdariffa L. provides insights into metabolisms of medicinal natural products.</title>
        <authorList>
            <person name="Kim T."/>
        </authorList>
    </citation>
    <scope>NUCLEOTIDE SEQUENCE [LARGE SCALE GENOMIC DNA]</scope>
    <source>
        <strain evidence="6">TK-2024</strain>
        <tissue evidence="6">Old leaves</tissue>
    </source>
</reference>
<dbReference type="SUPFAM" id="SSF52096">
    <property type="entry name" value="ClpP/crotonase"/>
    <property type="match status" value="1"/>
</dbReference>
<keyword evidence="3" id="KW-0276">Fatty acid metabolism</keyword>
<dbReference type="Gene3D" id="3.90.226.10">
    <property type="entry name" value="2-enoyl-CoA Hydratase, Chain A, domain 1"/>
    <property type="match status" value="1"/>
</dbReference>
<keyword evidence="5" id="KW-0413">Isomerase</keyword>
<dbReference type="Gene3D" id="1.10.12.10">
    <property type="entry name" value="Lyase 2-enoyl-coa Hydratase, Chain A, domain 2"/>
    <property type="match status" value="1"/>
</dbReference>
<evidence type="ECO:0000256" key="3">
    <source>
        <dbReference type="ARBA" id="ARBA00022832"/>
    </source>
</evidence>
<evidence type="ECO:0000313" key="6">
    <source>
        <dbReference type="EMBL" id="KAK8520106.1"/>
    </source>
</evidence>
<gene>
    <name evidence="6" type="ORF">V6N12_004068</name>
</gene>
<dbReference type="Pfam" id="PF00378">
    <property type="entry name" value="ECH_1"/>
    <property type="match status" value="1"/>
</dbReference>
<keyword evidence="4" id="KW-0443">Lipid metabolism</keyword>
<name>A0ABR2CKC6_9ROSI</name>
<organism evidence="6 7">
    <name type="scientific">Hibiscus sabdariffa</name>
    <name type="common">roselle</name>
    <dbReference type="NCBI Taxonomy" id="183260"/>
    <lineage>
        <taxon>Eukaryota</taxon>
        <taxon>Viridiplantae</taxon>
        <taxon>Streptophyta</taxon>
        <taxon>Embryophyta</taxon>
        <taxon>Tracheophyta</taxon>
        <taxon>Spermatophyta</taxon>
        <taxon>Magnoliopsida</taxon>
        <taxon>eudicotyledons</taxon>
        <taxon>Gunneridae</taxon>
        <taxon>Pentapetalae</taxon>
        <taxon>rosids</taxon>
        <taxon>malvids</taxon>
        <taxon>Malvales</taxon>
        <taxon>Malvaceae</taxon>
        <taxon>Malvoideae</taxon>
        <taxon>Hibiscus</taxon>
    </lineage>
</organism>
<comment type="caution">
    <text evidence="6">The sequence shown here is derived from an EMBL/GenBank/DDBJ whole genome shotgun (WGS) entry which is preliminary data.</text>
</comment>
<proteinExistence type="inferred from homology"/>
<evidence type="ECO:0000256" key="2">
    <source>
        <dbReference type="ARBA" id="ARBA00005254"/>
    </source>
</evidence>
<evidence type="ECO:0000256" key="4">
    <source>
        <dbReference type="ARBA" id="ARBA00023098"/>
    </source>
</evidence>
<evidence type="ECO:0000256" key="1">
    <source>
        <dbReference type="ARBA" id="ARBA00005005"/>
    </source>
</evidence>
<dbReference type="PANTHER" id="PTHR43149">
    <property type="entry name" value="ENOYL-COA HYDRATASE"/>
    <property type="match status" value="1"/>
</dbReference>
<comment type="similarity">
    <text evidence="2">Belongs to the enoyl-CoA hydratase/isomerase family.</text>
</comment>
<dbReference type="InterPro" id="IPR045002">
    <property type="entry name" value="Ech1-like"/>
</dbReference>